<dbReference type="Gene3D" id="1.20.1280.50">
    <property type="match status" value="1"/>
</dbReference>
<dbReference type="AlphaFoldDB" id="A0A369K1D3"/>
<dbReference type="CDD" id="cd09917">
    <property type="entry name" value="F-box_SF"/>
    <property type="match status" value="1"/>
</dbReference>
<dbReference type="Proteomes" id="UP000076154">
    <property type="component" value="Unassembled WGS sequence"/>
</dbReference>
<dbReference type="OrthoDB" id="3070253at2759"/>
<dbReference type="InterPro" id="IPR036047">
    <property type="entry name" value="F-box-like_dom_sf"/>
</dbReference>
<comment type="caution">
    <text evidence="2">The sequence shown here is derived from an EMBL/GenBank/DDBJ whole genome shotgun (WGS) entry which is preliminary data.</text>
</comment>
<dbReference type="InterPro" id="IPR032675">
    <property type="entry name" value="LRR_dom_sf"/>
</dbReference>
<dbReference type="EMBL" id="LUEZ02000040">
    <property type="protein sequence ID" value="RDB25534.1"/>
    <property type="molecule type" value="Genomic_DNA"/>
</dbReference>
<dbReference type="SUPFAM" id="SSF81383">
    <property type="entry name" value="F-box domain"/>
    <property type="match status" value="1"/>
</dbReference>
<reference evidence="2" key="1">
    <citation type="submission" date="2018-04" db="EMBL/GenBank/DDBJ databases">
        <title>Whole genome sequencing of Hypsizygus marmoreus.</title>
        <authorList>
            <person name="Choi I.-G."/>
            <person name="Min B."/>
            <person name="Kim J.-G."/>
            <person name="Kim S."/>
            <person name="Oh Y.-L."/>
            <person name="Kong W.-S."/>
            <person name="Park H."/>
            <person name="Jeong J."/>
            <person name="Song E.-S."/>
        </authorList>
    </citation>
    <scope>NUCLEOTIDE SEQUENCE [LARGE SCALE GENOMIC DNA]</scope>
    <source>
        <strain evidence="2">51987-8</strain>
    </source>
</reference>
<evidence type="ECO:0000313" key="3">
    <source>
        <dbReference type="Proteomes" id="UP000076154"/>
    </source>
</evidence>
<dbReference type="SUPFAM" id="SSF52047">
    <property type="entry name" value="RNI-like"/>
    <property type="match status" value="1"/>
</dbReference>
<gene>
    <name evidence="2" type="ORF">Hypma_006311</name>
</gene>
<protein>
    <recommendedName>
        <fullName evidence="1">F-box domain-containing protein</fullName>
    </recommendedName>
</protein>
<organism evidence="2 3">
    <name type="scientific">Hypsizygus marmoreus</name>
    <name type="common">White beech mushroom</name>
    <name type="synonym">Agaricus marmoreus</name>
    <dbReference type="NCBI Taxonomy" id="39966"/>
    <lineage>
        <taxon>Eukaryota</taxon>
        <taxon>Fungi</taxon>
        <taxon>Dikarya</taxon>
        <taxon>Basidiomycota</taxon>
        <taxon>Agaricomycotina</taxon>
        <taxon>Agaricomycetes</taxon>
        <taxon>Agaricomycetidae</taxon>
        <taxon>Agaricales</taxon>
        <taxon>Tricholomatineae</taxon>
        <taxon>Lyophyllaceae</taxon>
        <taxon>Hypsizygus</taxon>
    </lineage>
</organism>
<feature type="domain" description="F-box" evidence="1">
    <location>
        <begin position="9"/>
        <end position="39"/>
    </location>
</feature>
<proteinExistence type="predicted"/>
<accession>A0A369K1D3</accession>
<dbReference type="InterPro" id="IPR001810">
    <property type="entry name" value="F-box_dom"/>
</dbReference>
<dbReference type="InParanoid" id="A0A369K1D3"/>
<evidence type="ECO:0000313" key="2">
    <source>
        <dbReference type="EMBL" id="RDB25534.1"/>
    </source>
</evidence>
<dbReference type="Pfam" id="PF12937">
    <property type="entry name" value="F-box-like"/>
    <property type="match status" value="1"/>
</dbReference>
<name>A0A369K1D3_HYPMA</name>
<evidence type="ECO:0000259" key="1">
    <source>
        <dbReference type="Pfam" id="PF12937"/>
    </source>
</evidence>
<sequence length="382" mass="43812">MQPTSPVPLLPQEIIDTIISQLHRDPNSLINCSLVCRSWTYWSQVHLIQDVVCDLDPFQASVESTKIKIMSLHSCLTNSPQLSRHVTSFELRNVRSLDLKTWDDAYYFLADILECLQRVKRLSLQRVDWDLLSAELQDALVGMLKQPALEILDCWLLQVRDQSTFVELLSYPPNLKDLRVTGIGQHYGPHHWMLPVVNRKRQLHSLDITPWNEDTFFTCFLEPQWFLDLTSLRHLRISNTCTNHFALHLLEIAAPTLEHLDLTADDGLFFGAGVVVDLSRLPLLKSLTISAGFTTPVFTANPGDVKHCLREVHVRVSDPLSTQSWKELDELFAHPGLSALRRVAFHFVGIFMDDAELDGFLSPFPMKRERVIMDERLLNEKI</sequence>
<dbReference type="Gene3D" id="3.80.10.10">
    <property type="entry name" value="Ribonuclease Inhibitor"/>
    <property type="match status" value="1"/>
</dbReference>
<keyword evidence="3" id="KW-1185">Reference proteome</keyword>